<sequence length="814" mass="91118">MHPPLENGARRGAQVRCPACTRFNAPGLLCPRCDCGPVPPERYGAARMLVHAGVDRYALADRVLLLPTSMAEQLESRYARMWAHVRRLLVDVRRSEQALFLQGFEEEVEDRWVQRLPWHVPEEEPAAELEEGLHTAVPAQEPRWLAALVDVHEGTPSHAALDTVLTCLEDDGRFGCEAALALTRWRVWPHARRARVAAERIARLARAVFARFPEQGARAAVAWMRATGQAPDVDLLLALREGLRHPDADVRFECALCLQDEDGLLAAVESTDLARAAEARRALASRGSVRLLERMASRGDADFALDVLRRLPAQAPPEALSALLAVSDRVEGGLAEALHGWARGRPFAELSPEERALWADWALARLARLSAEDALRFLEWAAAAPGADGVEETRAFVSAVSESLAREPPSLRATRFRDAAFSRFLTLTDEEDALRLHLWSREAPCTEPLLEAVLSLPSRLPWGDALAPGQGARLLMALWKGEGRERLLAPLAKVVRAWSGSSQQAVFIEAVWRRFQQHPDERTDLLATFMPWRAALWERQQAAEPDAVVCFQTWWPVEDPEQLPERVDALVRQSPPEDLSRRLEPVWKAAEVRGAAWPRATSLAVSYAAAVLSEAVRQDVDALDPEAEGFLSWFPGFRERVAAVSPTSSERSYSRDFLEDIEAHVRRIREHLERKRQREDQAREAELRRMVEASRQRDLERQRELMARQVEASPPAHDVEVAPLRTPLVLLNPRGPVQPLDLEVCFPEARLRTLLDYTRLLKVISANNDVMAVFEVHGLSVAAWTSEATAWGALLVRRPELASRFGALFQGPWG</sequence>
<accession>A0AAE6FWM7</accession>
<evidence type="ECO:0000256" key="1">
    <source>
        <dbReference type="SAM" id="Coils"/>
    </source>
</evidence>
<dbReference type="AlphaFoldDB" id="A0AAE6FWM7"/>
<name>A0AAE6FWM7_MYXXA</name>
<protein>
    <submittedName>
        <fullName evidence="2">Uncharacterized protein</fullName>
    </submittedName>
</protein>
<evidence type="ECO:0000313" key="3">
    <source>
        <dbReference type="Proteomes" id="UP000320179"/>
    </source>
</evidence>
<dbReference type="Proteomes" id="UP000320179">
    <property type="component" value="Chromosome"/>
</dbReference>
<dbReference type="EMBL" id="CP017174">
    <property type="protein sequence ID" value="QDE66284.1"/>
    <property type="molecule type" value="Genomic_DNA"/>
</dbReference>
<evidence type="ECO:0000313" key="2">
    <source>
        <dbReference type="EMBL" id="QDE66284.1"/>
    </source>
</evidence>
<reference evidence="2 3" key="1">
    <citation type="journal article" date="2019" name="Science">
        <title>Social genes are selection hotspots in kin groups of a soil microbe.</title>
        <authorList>
            <person name="Wielgoss S."/>
            <person name="Wolfensberger R."/>
            <person name="Sun L."/>
            <person name="Fiegna F."/>
            <person name="Velicer G.J."/>
        </authorList>
    </citation>
    <scope>NUCLEOTIDE SEQUENCE [LARGE SCALE GENOMIC DNA]</scope>
    <source>
        <strain evidence="2 3">MC3.5.9c15</strain>
    </source>
</reference>
<gene>
    <name evidence="2" type="ORF">BHS09_04320</name>
</gene>
<organism evidence="2 3">
    <name type="scientific">Myxococcus xanthus</name>
    <dbReference type="NCBI Taxonomy" id="34"/>
    <lineage>
        <taxon>Bacteria</taxon>
        <taxon>Pseudomonadati</taxon>
        <taxon>Myxococcota</taxon>
        <taxon>Myxococcia</taxon>
        <taxon>Myxococcales</taxon>
        <taxon>Cystobacterineae</taxon>
        <taxon>Myxococcaceae</taxon>
        <taxon>Myxococcus</taxon>
    </lineage>
</organism>
<keyword evidence="1" id="KW-0175">Coiled coil</keyword>
<feature type="coiled-coil region" evidence="1">
    <location>
        <begin position="658"/>
        <end position="689"/>
    </location>
</feature>
<proteinExistence type="predicted"/>
<dbReference type="RefSeq" id="WP_140797250.1">
    <property type="nucleotide sequence ID" value="NZ_CP017173.1"/>
</dbReference>